<gene>
    <name evidence="3" type="ORF">MELIAE_LOCUS4450</name>
</gene>
<dbReference type="Pfam" id="PF14846">
    <property type="entry name" value="DUF4485"/>
    <property type="match status" value="1"/>
</dbReference>
<dbReference type="EMBL" id="OV121133">
    <property type="protein sequence ID" value="CAH0551963.1"/>
    <property type="molecule type" value="Genomic_DNA"/>
</dbReference>
<dbReference type="InterPro" id="IPR027831">
    <property type="entry name" value="DUF4485"/>
</dbReference>
<dbReference type="Proteomes" id="UP001154078">
    <property type="component" value="Chromosome 2"/>
</dbReference>
<accession>A0A9P0B1L2</accession>
<keyword evidence="1" id="KW-0175">Coiled coil</keyword>
<dbReference type="AlphaFoldDB" id="A0A9P0B1L2"/>
<reference evidence="3" key="1">
    <citation type="submission" date="2021-12" db="EMBL/GenBank/DDBJ databases">
        <authorList>
            <person name="King R."/>
        </authorList>
    </citation>
    <scope>NUCLEOTIDE SEQUENCE</scope>
</reference>
<evidence type="ECO:0000313" key="3">
    <source>
        <dbReference type="EMBL" id="CAH0551963.1"/>
    </source>
</evidence>
<name>A0A9P0B1L2_BRAAE</name>
<feature type="coiled-coil region" evidence="1">
    <location>
        <begin position="488"/>
        <end position="522"/>
    </location>
</feature>
<proteinExistence type="predicted"/>
<keyword evidence="4" id="KW-1185">Reference proteome</keyword>
<evidence type="ECO:0000313" key="4">
    <source>
        <dbReference type="Proteomes" id="UP001154078"/>
    </source>
</evidence>
<organism evidence="3 4">
    <name type="scientific">Brassicogethes aeneus</name>
    <name type="common">Rape pollen beetle</name>
    <name type="synonym">Meligethes aeneus</name>
    <dbReference type="NCBI Taxonomy" id="1431903"/>
    <lineage>
        <taxon>Eukaryota</taxon>
        <taxon>Metazoa</taxon>
        <taxon>Ecdysozoa</taxon>
        <taxon>Arthropoda</taxon>
        <taxon>Hexapoda</taxon>
        <taxon>Insecta</taxon>
        <taxon>Pterygota</taxon>
        <taxon>Neoptera</taxon>
        <taxon>Endopterygota</taxon>
        <taxon>Coleoptera</taxon>
        <taxon>Polyphaga</taxon>
        <taxon>Cucujiformia</taxon>
        <taxon>Nitidulidae</taxon>
        <taxon>Meligethinae</taxon>
        <taxon>Brassicogethes</taxon>
    </lineage>
</organism>
<feature type="domain" description="DUF4485" evidence="2">
    <location>
        <begin position="7"/>
        <end position="80"/>
    </location>
</feature>
<protein>
    <recommendedName>
        <fullName evidence="2">DUF4485 domain-containing protein</fullName>
    </recommendedName>
</protein>
<evidence type="ECO:0000259" key="2">
    <source>
        <dbReference type="Pfam" id="PF14846"/>
    </source>
</evidence>
<sequence>MGTEVKLDQDFLFYLDFTSIFIQKIKEDDQKALADEWLTKLCSERCVGAERKRCRNIYLAQLLLQMQEGKLKGEFLKKPCEVDIITAMDIFQPMPEDLDEAWLEDVDLRKPAEAPPARCVGNTIVASRTLKNGQGAFAYLGLSLADCEPKWMSNEGSGDLAPMQKVLAKRKTPQERQNCVNFFDVLLQSIKNELDGEQVDENEVVDNCLESLIKDLMEKNEYAVYEAMEDKEKRNELLKLLQEKVVKTKDQVLKRTEALDSLVSRIYPNAPTTFSKKGNRFDLNQPKVCAAKNKEQPPAPMGVKLKPSVPFVPDRKKLSDQMWAQAAANAPAKKNMIKLVDVYSKEVIERFLVLLRDTKGILLERYQNRHEMIVNQMQSELSDAIVKNMMKLNETQKEYKKFQGILAMVKERFILYQKKVQEAFKPPEQDNQKQLDEMNDMLKAVAASVNNEANRGKALSDEVNTVMAQLDKYKDVLKDIISKSERANSSVEAQIQKMIEALDNNKDRLKKLKAALKKLEKSRIKERLCDDE</sequence>
<evidence type="ECO:0000256" key="1">
    <source>
        <dbReference type="SAM" id="Coils"/>
    </source>
</evidence>
<dbReference type="OrthoDB" id="6623662at2759"/>